<dbReference type="Gene3D" id="3.40.50.1820">
    <property type="entry name" value="alpha/beta hydrolase"/>
    <property type="match status" value="1"/>
</dbReference>
<dbReference type="EMBL" id="CP023741">
    <property type="protein sequence ID" value="ATI80838.1"/>
    <property type="molecule type" value="Genomic_DNA"/>
</dbReference>
<dbReference type="InterPro" id="IPR011659">
    <property type="entry name" value="WD40"/>
</dbReference>
<dbReference type="SUPFAM" id="SSF82171">
    <property type="entry name" value="DPP6 N-terminal domain-like"/>
    <property type="match status" value="1"/>
</dbReference>
<dbReference type="GO" id="GO:0008236">
    <property type="term" value="F:serine-type peptidase activity"/>
    <property type="evidence" value="ECO:0007669"/>
    <property type="project" value="InterPro"/>
</dbReference>
<dbReference type="InterPro" id="IPR011042">
    <property type="entry name" value="6-blade_b-propeller_TolB-like"/>
</dbReference>
<dbReference type="Proteomes" id="UP000219422">
    <property type="component" value="Chromosome"/>
</dbReference>
<evidence type="ECO:0000259" key="2">
    <source>
        <dbReference type="Pfam" id="PF00326"/>
    </source>
</evidence>
<dbReference type="Pfam" id="PF00326">
    <property type="entry name" value="Peptidase_S9"/>
    <property type="match status" value="1"/>
</dbReference>
<dbReference type="KEGG" id="sya:A6768_13185"/>
<evidence type="ECO:0000313" key="4">
    <source>
        <dbReference type="Proteomes" id="UP000219422"/>
    </source>
</evidence>
<feature type="chain" id="PRO_5012268127" description="Peptidase S9 prolyl oligopeptidase catalytic domain-containing protein" evidence="1">
    <location>
        <begin position="22"/>
        <end position="712"/>
    </location>
</feature>
<sequence>MRLFWTAWALWMLVCSGAATAAPTPACKDLLASPTPSHDPRPIEPLDVLRLRDIGYMHLAPGTRLLAPSPDGRQVAFVVMRADPAADRYCSALVLLDLASRTVRILDRSDTLLMEAVEIRGLEVEYGLPRTMPPIWSADGRRIAYLRNVDGLAQIIEIEPVSGRIRQATHSPVGVDQFNWRSDGGSFVYSDRPARLEAIAAIAREGEKGYLVDDRILPYTGTRPAMRLPLPATLHIIAQDGSLSNAVSPDDIARLDQGRASHLGRTAGDRSAATGWSIAKQQGLPGSPSGALKLVAIDPVGRSRVCDHPKCSFTPYQDIEGAWPTDRPGEFAYLRREGWASSQYGLYLWRPGQAPARLLLTQDLLVGCEIIGAKLLCARETALRPRHIVAISLRQNGRIEDMFDPNPDYRTLVPARVERLQWRNALGQESFGDILLPANSPPGKKLPLIIVQYLSRGFLRGGVGDEYPVQAFARNGFAVLSFNRPSMAYSAQKSDGTAEDLSRRLNQDWEDRRNIHASLMAGINLLLARGDIDPQRIGISGVSDGSTTVQFALINSPGLFKAASIGSCCVDPTAMMIYGGSALARERAAWGYPPAFGAGSERWRPLALSQNSPSVMAPLLMQLADNEFLIAMETLTAYEAHGRPIEARIFPDEHHLKSGPRHRLAIYCRNLRWFGFWLDQAIAPASCPSEEAERLRWTAMRTASMGPDPRNR</sequence>
<dbReference type="Pfam" id="PF07676">
    <property type="entry name" value="PD40"/>
    <property type="match status" value="1"/>
</dbReference>
<feature type="signal peptide" evidence="1">
    <location>
        <begin position="1"/>
        <end position="21"/>
    </location>
</feature>
<feature type="domain" description="Peptidase S9 prolyl oligopeptidase catalytic" evidence="2">
    <location>
        <begin position="499"/>
        <end position="679"/>
    </location>
</feature>
<dbReference type="Gene3D" id="2.120.10.30">
    <property type="entry name" value="TolB, C-terminal domain"/>
    <property type="match status" value="1"/>
</dbReference>
<dbReference type="NCBIfam" id="NF033523">
    <property type="entry name" value="lasso_peptidase"/>
    <property type="match status" value="1"/>
</dbReference>
<gene>
    <name evidence="3" type="ORF">A6768_13185</name>
</gene>
<accession>A0A291N118</accession>
<dbReference type="InterPro" id="IPR029058">
    <property type="entry name" value="AB_hydrolase_fold"/>
</dbReference>
<reference evidence="3 4" key="1">
    <citation type="submission" date="2017-10" db="EMBL/GenBank/DDBJ databases">
        <title>Sphingobium yanoikuyae S72.</title>
        <authorList>
            <person name="Sanchez E."/>
            <person name="Bustos P."/>
            <person name="Mendoza P."/>
            <person name="Guo X."/>
            <person name="Mendoza A."/>
        </authorList>
    </citation>
    <scope>NUCLEOTIDE SEQUENCE [LARGE SCALE GENOMIC DNA]</scope>
    <source>
        <strain evidence="3 4">S72</strain>
    </source>
</reference>
<protein>
    <recommendedName>
        <fullName evidence="2">Peptidase S9 prolyl oligopeptidase catalytic domain-containing protein</fullName>
    </recommendedName>
</protein>
<dbReference type="AlphaFoldDB" id="A0A291N118"/>
<organism evidence="3 4">
    <name type="scientific">Sphingobium yanoikuyae</name>
    <name type="common">Sphingomonas yanoikuyae</name>
    <dbReference type="NCBI Taxonomy" id="13690"/>
    <lineage>
        <taxon>Bacteria</taxon>
        <taxon>Pseudomonadati</taxon>
        <taxon>Pseudomonadota</taxon>
        <taxon>Alphaproteobacteria</taxon>
        <taxon>Sphingomonadales</taxon>
        <taxon>Sphingomonadaceae</taxon>
        <taxon>Sphingobium</taxon>
    </lineage>
</organism>
<dbReference type="SUPFAM" id="SSF53474">
    <property type="entry name" value="alpha/beta-Hydrolases"/>
    <property type="match status" value="1"/>
</dbReference>
<dbReference type="InterPro" id="IPR053536">
    <property type="entry name" value="Lasso_peptide_isopeptidase"/>
</dbReference>
<evidence type="ECO:0000313" key="3">
    <source>
        <dbReference type="EMBL" id="ATI80838.1"/>
    </source>
</evidence>
<evidence type="ECO:0000256" key="1">
    <source>
        <dbReference type="SAM" id="SignalP"/>
    </source>
</evidence>
<dbReference type="GO" id="GO:0006508">
    <property type="term" value="P:proteolysis"/>
    <property type="evidence" value="ECO:0007669"/>
    <property type="project" value="InterPro"/>
</dbReference>
<dbReference type="InterPro" id="IPR001375">
    <property type="entry name" value="Peptidase_S9_cat"/>
</dbReference>
<name>A0A291N118_SPHYA</name>
<proteinExistence type="predicted"/>
<keyword evidence="1" id="KW-0732">Signal</keyword>